<protein>
    <submittedName>
        <fullName evidence="2">Serpentine type 7TM GPCR chemoreceptor srv domain-containing protein</fullName>
    </submittedName>
</protein>
<dbReference type="Gene3D" id="1.20.1070.10">
    <property type="entry name" value="Rhodopsin 7-helix transmembrane proteins"/>
    <property type="match status" value="1"/>
</dbReference>
<dbReference type="AlphaFoldDB" id="A0AAD4N236"/>
<keyword evidence="3" id="KW-1185">Reference proteome</keyword>
<reference evidence="2" key="1">
    <citation type="submission" date="2022-01" db="EMBL/GenBank/DDBJ databases">
        <title>Genome Sequence Resource for Two Populations of Ditylenchus destructor, the Migratory Endoparasitic Phytonematode.</title>
        <authorList>
            <person name="Zhang H."/>
            <person name="Lin R."/>
            <person name="Xie B."/>
        </authorList>
    </citation>
    <scope>NUCLEOTIDE SEQUENCE</scope>
    <source>
        <strain evidence="2">BazhouSP</strain>
    </source>
</reference>
<accession>A0AAD4N236</accession>
<proteinExistence type="predicted"/>
<evidence type="ECO:0000313" key="2">
    <source>
        <dbReference type="EMBL" id="KAI1708707.1"/>
    </source>
</evidence>
<name>A0AAD4N236_9BILA</name>
<evidence type="ECO:0000256" key="1">
    <source>
        <dbReference type="SAM" id="Phobius"/>
    </source>
</evidence>
<dbReference type="SUPFAM" id="SSF81321">
    <property type="entry name" value="Family A G protein-coupled receptor-like"/>
    <property type="match status" value="1"/>
</dbReference>
<dbReference type="InterPro" id="IPR019426">
    <property type="entry name" value="7TM_GPCR_serpentine_rcpt_Srv"/>
</dbReference>
<feature type="transmembrane region" description="Helical" evidence="1">
    <location>
        <begin position="45"/>
        <end position="67"/>
    </location>
</feature>
<feature type="transmembrane region" description="Helical" evidence="1">
    <location>
        <begin position="234"/>
        <end position="254"/>
    </location>
</feature>
<dbReference type="Pfam" id="PF10323">
    <property type="entry name" value="7TM_GPCR_Srv"/>
    <property type="match status" value="1"/>
</dbReference>
<evidence type="ECO:0000313" key="3">
    <source>
        <dbReference type="Proteomes" id="UP001201812"/>
    </source>
</evidence>
<feature type="transmembrane region" description="Helical" evidence="1">
    <location>
        <begin position="129"/>
        <end position="146"/>
    </location>
</feature>
<dbReference type="EMBL" id="JAKKPZ010000034">
    <property type="protein sequence ID" value="KAI1708707.1"/>
    <property type="molecule type" value="Genomic_DNA"/>
</dbReference>
<keyword evidence="1" id="KW-1133">Transmembrane helix</keyword>
<organism evidence="2 3">
    <name type="scientific">Ditylenchus destructor</name>
    <dbReference type="NCBI Taxonomy" id="166010"/>
    <lineage>
        <taxon>Eukaryota</taxon>
        <taxon>Metazoa</taxon>
        <taxon>Ecdysozoa</taxon>
        <taxon>Nematoda</taxon>
        <taxon>Chromadorea</taxon>
        <taxon>Rhabditida</taxon>
        <taxon>Tylenchina</taxon>
        <taxon>Tylenchomorpha</taxon>
        <taxon>Sphaerularioidea</taxon>
        <taxon>Anguinidae</taxon>
        <taxon>Anguininae</taxon>
        <taxon>Ditylenchus</taxon>
    </lineage>
</organism>
<comment type="caution">
    <text evidence="2">The sequence shown here is derived from an EMBL/GenBank/DDBJ whole genome shotgun (WGS) entry which is preliminary data.</text>
</comment>
<dbReference type="Proteomes" id="UP001201812">
    <property type="component" value="Unassembled WGS sequence"/>
</dbReference>
<feature type="transmembrane region" description="Helical" evidence="1">
    <location>
        <begin position="176"/>
        <end position="205"/>
    </location>
</feature>
<feature type="transmembrane region" description="Helical" evidence="1">
    <location>
        <begin position="12"/>
        <end position="33"/>
    </location>
</feature>
<dbReference type="PANTHER" id="PTHR31552">
    <property type="entry name" value="SERPENTINE RECEPTOR CLASS GAMMA"/>
    <property type="match status" value="1"/>
</dbReference>
<keyword evidence="1" id="KW-0812">Transmembrane</keyword>
<gene>
    <name evidence="2" type="ORF">DdX_11786</name>
</gene>
<keyword evidence="1" id="KW-0472">Membrane</keyword>
<sequence length="344" mass="39982">MGSMIAHYSYPSFVLALIISVPSVILYVIEVVIILKHRRSFKSAFFHLFIARFICNFLNYFGSFLYAKFGRIGLFHKSFESLHPRILATASFFNSYSFHTDNLSTFFILLNRLTLILFPLKHTKIWEKFIVFSILVIFLLPLPFTYETLGYNYYIRKQSDNWTFTLDFYREEDKTYVRSVCLCAISAVLFCVICGFLNILTIYVYHKNNRKYAMLGGTIMNKAKEDERKMESRLTIYAFVTFVAQLCMAIYNILIYITSNTALDTLFLATFNQYGWVNDLTTITIPACCLIWASSKVREKVIGALMINRKSENPLFSKSSKVESQPKTITVTLRHLYESQLSLD</sequence>
<feature type="transmembrane region" description="Helical" evidence="1">
    <location>
        <begin position="274"/>
        <end position="293"/>
    </location>
</feature>
<dbReference type="PANTHER" id="PTHR31552:SF8">
    <property type="entry name" value="SERPENTINE RECEPTOR CLASS GAMMA"/>
    <property type="match status" value="1"/>
</dbReference>